<organism evidence="2 3">
    <name type="scientific">Ignelater luminosus</name>
    <name type="common">Cucubano</name>
    <name type="synonym">Pyrophorus luminosus</name>
    <dbReference type="NCBI Taxonomy" id="2038154"/>
    <lineage>
        <taxon>Eukaryota</taxon>
        <taxon>Metazoa</taxon>
        <taxon>Ecdysozoa</taxon>
        <taxon>Arthropoda</taxon>
        <taxon>Hexapoda</taxon>
        <taxon>Insecta</taxon>
        <taxon>Pterygota</taxon>
        <taxon>Neoptera</taxon>
        <taxon>Endopterygota</taxon>
        <taxon>Coleoptera</taxon>
        <taxon>Polyphaga</taxon>
        <taxon>Elateriformia</taxon>
        <taxon>Elateroidea</taxon>
        <taxon>Elateridae</taxon>
        <taxon>Agrypninae</taxon>
        <taxon>Pyrophorini</taxon>
        <taxon>Ignelater</taxon>
    </lineage>
</organism>
<dbReference type="OrthoDB" id="5914444at2759"/>
<keyword evidence="1" id="KW-0472">Membrane</keyword>
<sequence length="256" mass="29374">MINVQSSSGSVYQGPVVGQQNYHNTRGPPLFFLMMRLNIKTALLFLCVAVLLITLSFWSRCGDVPISRDWRRQSGENTDRGSEVQGAEEIDCDINGEYSIGCRREGDEVYLPFSFLHKYFEIYGKLATYDGLERFEWSHSYGRVYHPKGKYDPRGVFMYFENYNVEVRDRVKCVSATEGVPISTQWESQGYYYPTQIAQFGLSHYSKNLTEPEPRRKVLEDADKERAKWIVPDGASISRVAQSKSAPLYIKIHMSG</sequence>
<dbReference type="AlphaFoldDB" id="A0A8K0GHC6"/>
<accession>A0A8K0GHC6</accession>
<comment type="caution">
    <text evidence="2">The sequence shown here is derived from an EMBL/GenBank/DDBJ whole genome shotgun (WGS) entry which is preliminary data.</text>
</comment>
<evidence type="ECO:0000313" key="2">
    <source>
        <dbReference type="EMBL" id="KAF2904650.1"/>
    </source>
</evidence>
<keyword evidence="3" id="KW-1185">Reference proteome</keyword>
<feature type="transmembrane region" description="Helical" evidence="1">
    <location>
        <begin position="41"/>
        <end position="58"/>
    </location>
</feature>
<dbReference type="PANTHER" id="PTHR13174:SF3">
    <property type="entry name" value="D-GLUCURONYL C5-EPIMERASE"/>
    <property type="match status" value="1"/>
</dbReference>
<evidence type="ECO:0000256" key="1">
    <source>
        <dbReference type="SAM" id="Phobius"/>
    </source>
</evidence>
<dbReference type="GO" id="GO:0005794">
    <property type="term" value="C:Golgi apparatus"/>
    <property type="evidence" value="ECO:0007669"/>
    <property type="project" value="TreeGrafter"/>
</dbReference>
<proteinExistence type="predicted"/>
<keyword evidence="1" id="KW-0812">Transmembrane</keyword>
<reference evidence="2" key="1">
    <citation type="submission" date="2019-08" db="EMBL/GenBank/DDBJ databases">
        <title>The genome of the North American firefly Photinus pyralis.</title>
        <authorList>
            <consortium name="Photinus pyralis genome working group"/>
            <person name="Fallon T.R."/>
            <person name="Sander Lower S.E."/>
            <person name="Weng J.-K."/>
        </authorList>
    </citation>
    <scope>NUCLEOTIDE SEQUENCE</scope>
    <source>
        <strain evidence="2">TRF0915ILg1</strain>
        <tissue evidence="2">Whole body</tissue>
    </source>
</reference>
<keyword evidence="1" id="KW-1133">Transmembrane helix</keyword>
<gene>
    <name evidence="2" type="ORF">ILUMI_01534</name>
</gene>
<dbReference type="GO" id="GO:0015012">
    <property type="term" value="P:heparan sulfate proteoglycan biosynthetic process"/>
    <property type="evidence" value="ECO:0007669"/>
    <property type="project" value="InterPro"/>
</dbReference>
<dbReference type="Proteomes" id="UP000801492">
    <property type="component" value="Unassembled WGS sequence"/>
</dbReference>
<dbReference type="PANTHER" id="PTHR13174">
    <property type="entry name" value="D-GLUCURONYL C5-EPIMERASE"/>
    <property type="match status" value="1"/>
</dbReference>
<dbReference type="EMBL" id="VTPC01000718">
    <property type="protein sequence ID" value="KAF2904650.1"/>
    <property type="molecule type" value="Genomic_DNA"/>
</dbReference>
<name>A0A8K0GHC6_IGNLU</name>
<protein>
    <recommendedName>
        <fullName evidence="4">D-glucuronyl C5-epimerase</fullName>
    </recommendedName>
</protein>
<evidence type="ECO:0008006" key="4">
    <source>
        <dbReference type="Google" id="ProtNLM"/>
    </source>
</evidence>
<dbReference type="GO" id="GO:0047464">
    <property type="term" value="F:heparosan-N-sulfate-glucuronate 5-epimerase activity"/>
    <property type="evidence" value="ECO:0007669"/>
    <property type="project" value="InterPro"/>
</dbReference>
<dbReference type="InterPro" id="IPR039721">
    <property type="entry name" value="C5-epimerase"/>
</dbReference>
<evidence type="ECO:0000313" key="3">
    <source>
        <dbReference type="Proteomes" id="UP000801492"/>
    </source>
</evidence>